<proteinExistence type="predicted"/>
<evidence type="ECO:0000313" key="1">
    <source>
        <dbReference type="EMBL" id="TDB56665.1"/>
    </source>
</evidence>
<protein>
    <submittedName>
        <fullName evidence="1">Uncharacterized protein</fullName>
    </submittedName>
</protein>
<dbReference type="AlphaFoldDB" id="A0A4V2X7N8"/>
<sequence length="89" mass="9643">MDRLAAKRGMVVSQICVVPWLERTCVARELAPVGTRSGPKSFATASQPSGSKLLATQARCHEGSEQLFNQATKSPSVHRCRPAPGLRIR</sequence>
<comment type="caution">
    <text evidence="1">The sequence shown here is derived from an EMBL/GenBank/DDBJ whole genome shotgun (WGS) entry which is preliminary data.</text>
</comment>
<keyword evidence="2" id="KW-1185">Reference proteome</keyword>
<gene>
    <name evidence="1" type="ORF">EIY72_28125</name>
</gene>
<name>A0A4V2X7N8_PSEVA</name>
<dbReference type="Proteomes" id="UP000295254">
    <property type="component" value="Unassembled WGS sequence"/>
</dbReference>
<reference evidence="2" key="1">
    <citation type="journal article" date="2019" name="bioRxiv">
        <title>Bacterially produced spermidine induces plant systemic susceptibility to pathogens.</title>
        <authorList>
            <person name="Melnyk R.A."/>
            <person name="Beskrovnaya P.A."/>
            <person name="Liu Z."/>
            <person name="Song Y."/>
            <person name="Haney C.H."/>
        </authorList>
    </citation>
    <scope>NUCLEOTIDE SEQUENCE [LARGE SCALE GENOMIC DNA]</scope>
    <source>
        <strain evidence="2">Dha-51</strain>
    </source>
</reference>
<organism evidence="1 2">
    <name type="scientific">Pseudomonas vancouverensis</name>
    <dbReference type="NCBI Taxonomy" id="95300"/>
    <lineage>
        <taxon>Bacteria</taxon>
        <taxon>Pseudomonadati</taxon>
        <taxon>Pseudomonadota</taxon>
        <taxon>Gammaproteobacteria</taxon>
        <taxon>Pseudomonadales</taxon>
        <taxon>Pseudomonadaceae</taxon>
        <taxon>Pseudomonas</taxon>
    </lineage>
</organism>
<accession>A0A4V2X7N8</accession>
<evidence type="ECO:0000313" key="2">
    <source>
        <dbReference type="Proteomes" id="UP000295254"/>
    </source>
</evidence>
<dbReference type="EMBL" id="RRZK01000036">
    <property type="protein sequence ID" value="TDB56665.1"/>
    <property type="molecule type" value="Genomic_DNA"/>
</dbReference>